<sequence>MKKILYVFLITCFSLTIFSCAKKDGSSGTATSFWSEQIGTSSYDYGTGVTLYSSDNIYVSGQSNGGLDGNINSWSDDIFLVKYNSSGTKQWTKKLGIFDNESGVSMTVDSSDNIYVTGYTKEGYDGNSNSENYDIFLMKYNSSGTKQWTKQLGNSAADIGMGVTVDSSDNIYVTGIASGGLDRNTGSVGEDIVLMKYNSSGTKQWTKQLGSSSSDFAWDVTVDSSDNIYVTGFTNGSLEENFNQGSYYDIFLVKYNSDGVKQ</sequence>
<dbReference type="SUPFAM" id="SSF101898">
    <property type="entry name" value="NHL repeat"/>
    <property type="match status" value="1"/>
</dbReference>
<accession>A0A382E8S3</accession>
<dbReference type="PANTHER" id="PTHR35580">
    <property type="entry name" value="CELL SURFACE GLYCOPROTEIN (S-LAYER PROTEIN)-LIKE PROTEIN"/>
    <property type="match status" value="1"/>
</dbReference>
<protein>
    <recommendedName>
        <fullName evidence="2">Bulb-type lectin domain-containing protein</fullName>
    </recommendedName>
</protein>
<organism evidence="1">
    <name type="scientific">marine metagenome</name>
    <dbReference type="NCBI Taxonomy" id="408172"/>
    <lineage>
        <taxon>unclassified sequences</taxon>
        <taxon>metagenomes</taxon>
        <taxon>ecological metagenomes</taxon>
    </lineage>
</organism>
<proteinExistence type="predicted"/>
<dbReference type="PROSITE" id="PS51257">
    <property type="entry name" value="PROKAR_LIPOPROTEIN"/>
    <property type="match status" value="1"/>
</dbReference>
<evidence type="ECO:0008006" key="2">
    <source>
        <dbReference type="Google" id="ProtNLM"/>
    </source>
</evidence>
<dbReference type="PANTHER" id="PTHR35580:SF1">
    <property type="entry name" value="PHYTASE-LIKE DOMAIN-CONTAINING PROTEIN"/>
    <property type="match status" value="1"/>
</dbReference>
<dbReference type="InterPro" id="IPR010620">
    <property type="entry name" value="SBBP_repeat"/>
</dbReference>
<dbReference type="InterPro" id="IPR011042">
    <property type="entry name" value="6-blade_b-propeller_TolB-like"/>
</dbReference>
<name>A0A382E8S3_9ZZZZ</name>
<dbReference type="Gene3D" id="2.120.10.30">
    <property type="entry name" value="TolB, C-terminal domain"/>
    <property type="match status" value="1"/>
</dbReference>
<reference evidence="1" key="1">
    <citation type="submission" date="2018-05" db="EMBL/GenBank/DDBJ databases">
        <authorList>
            <person name="Lanie J.A."/>
            <person name="Ng W.-L."/>
            <person name="Kazmierczak K.M."/>
            <person name="Andrzejewski T.M."/>
            <person name="Davidsen T.M."/>
            <person name="Wayne K.J."/>
            <person name="Tettelin H."/>
            <person name="Glass J.I."/>
            <person name="Rusch D."/>
            <person name="Podicherti R."/>
            <person name="Tsui H.-C.T."/>
            <person name="Winkler M.E."/>
        </authorList>
    </citation>
    <scope>NUCLEOTIDE SEQUENCE</scope>
</reference>
<evidence type="ECO:0000313" key="1">
    <source>
        <dbReference type="EMBL" id="SVB46762.1"/>
    </source>
</evidence>
<dbReference type="InterPro" id="IPR052918">
    <property type="entry name" value="Motility_Chemotaxis_Reg"/>
</dbReference>
<dbReference type="Pfam" id="PF06739">
    <property type="entry name" value="SBBP"/>
    <property type="match status" value="4"/>
</dbReference>
<dbReference type="AlphaFoldDB" id="A0A382E8S3"/>
<gene>
    <name evidence="1" type="ORF">METZ01_LOCUS199616</name>
</gene>
<dbReference type="EMBL" id="UINC01043144">
    <property type="protein sequence ID" value="SVB46762.1"/>
    <property type="molecule type" value="Genomic_DNA"/>
</dbReference>